<protein>
    <recommendedName>
        <fullName evidence="2">Glycosyltransferase 2-like domain-containing protein</fullName>
    </recommendedName>
</protein>
<evidence type="ECO:0000313" key="1">
    <source>
        <dbReference type="EMBL" id="GAH59112.1"/>
    </source>
</evidence>
<reference evidence="1" key="1">
    <citation type="journal article" date="2014" name="Front. Microbiol.">
        <title>High frequency of phylogenetically diverse reductive dehalogenase-homologous genes in deep subseafloor sedimentary metagenomes.</title>
        <authorList>
            <person name="Kawai M."/>
            <person name="Futagami T."/>
            <person name="Toyoda A."/>
            <person name="Takaki Y."/>
            <person name="Nishi S."/>
            <person name="Hori S."/>
            <person name="Arai W."/>
            <person name="Tsubouchi T."/>
            <person name="Morono Y."/>
            <person name="Uchiyama I."/>
            <person name="Ito T."/>
            <person name="Fujiyama A."/>
            <person name="Inagaki F."/>
            <person name="Takami H."/>
        </authorList>
    </citation>
    <scope>NUCLEOTIDE SEQUENCE</scope>
    <source>
        <strain evidence="1">Expedition CK06-06</strain>
    </source>
</reference>
<evidence type="ECO:0008006" key="2">
    <source>
        <dbReference type="Google" id="ProtNLM"/>
    </source>
</evidence>
<dbReference type="EMBL" id="BARU01017331">
    <property type="protein sequence ID" value="GAH59112.1"/>
    <property type="molecule type" value="Genomic_DNA"/>
</dbReference>
<sequence>MLCDVTASIVIYRNDVHVLKRSIDSVLSIGFKLRLYVIDNSGTDGARDVCNDNRIEYVLNDS</sequence>
<name>X1GPK2_9ZZZZ</name>
<organism evidence="1">
    <name type="scientific">marine sediment metagenome</name>
    <dbReference type="NCBI Taxonomy" id="412755"/>
    <lineage>
        <taxon>unclassified sequences</taxon>
        <taxon>metagenomes</taxon>
        <taxon>ecological metagenomes</taxon>
    </lineage>
</organism>
<accession>X1GPK2</accession>
<dbReference type="AlphaFoldDB" id="X1GPK2"/>
<feature type="non-terminal residue" evidence="1">
    <location>
        <position position="62"/>
    </location>
</feature>
<gene>
    <name evidence="1" type="ORF">S03H2_28760</name>
</gene>
<proteinExistence type="predicted"/>
<dbReference type="InterPro" id="IPR029044">
    <property type="entry name" value="Nucleotide-diphossugar_trans"/>
</dbReference>
<comment type="caution">
    <text evidence="1">The sequence shown here is derived from an EMBL/GenBank/DDBJ whole genome shotgun (WGS) entry which is preliminary data.</text>
</comment>
<dbReference type="SUPFAM" id="SSF53448">
    <property type="entry name" value="Nucleotide-diphospho-sugar transferases"/>
    <property type="match status" value="1"/>
</dbReference>